<accession>A0A418SFK0</accession>
<evidence type="ECO:0008006" key="3">
    <source>
        <dbReference type="Google" id="ProtNLM"/>
    </source>
</evidence>
<dbReference type="RefSeq" id="WP_196222808.1">
    <property type="nucleotide sequence ID" value="NZ_CP060436.1"/>
</dbReference>
<dbReference type="EMBL" id="CP060436">
    <property type="protein sequence ID" value="QPM89872.1"/>
    <property type="molecule type" value="Genomic_DNA"/>
</dbReference>
<evidence type="ECO:0000313" key="2">
    <source>
        <dbReference type="Proteomes" id="UP000283786"/>
    </source>
</evidence>
<gene>
    <name evidence="1" type="ORF">PSAL_011010</name>
</gene>
<reference evidence="1 2" key="1">
    <citation type="submission" date="2020-08" db="EMBL/GenBank/DDBJ databases">
        <title>Genome sequence of Rhodobacteraceae bacterium Lw-13e.</title>
        <authorList>
            <person name="Poehlein A."/>
            <person name="Wolter L."/>
            <person name="Daniel R."/>
            <person name="Brinkhoff T."/>
        </authorList>
    </citation>
    <scope>NUCLEOTIDE SEQUENCE [LARGE SCALE GENOMIC DNA]</scope>
    <source>
        <strain evidence="1 2">Lw-13e</strain>
    </source>
</reference>
<dbReference type="KEGG" id="palw:PSAL_011010"/>
<protein>
    <recommendedName>
        <fullName evidence="3">Glyceraldehyde-3-phosphate dehydrogenase</fullName>
    </recommendedName>
</protein>
<keyword evidence="2" id="KW-1185">Reference proteome</keyword>
<evidence type="ECO:0000313" key="1">
    <source>
        <dbReference type="EMBL" id="QPM89872.1"/>
    </source>
</evidence>
<organism evidence="1 2">
    <name type="scientific">Pseudooceanicola algae</name>
    <dbReference type="NCBI Taxonomy" id="1537215"/>
    <lineage>
        <taxon>Bacteria</taxon>
        <taxon>Pseudomonadati</taxon>
        <taxon>Pseudomonadota</taxon>
        <taxon>Alphaproteobacteria</taxon>
        <taxon>Rhodobacterales</taxon>
        <taxon>Paracoccaceae</taxon>
        <taxon>Pseudooceanicola</taxon>
    </lineage>
</organism>
<sequence>MNTRITLIIALLVFGFLFYDNVLGTGETSLFLARKFVDLVDWIAFWR</sequence>
<proteinExistence type="predicted"/>
<dbReference type="AlphaFoldDB" id="A0A418SFK0"/>
<name>A0A418SFK0_9RHOB</name>
<dbReference type="Proteomes" id="UP000283786">
    <property type="component" value="Chromosome"/>
</dbReference>